<dbReference type="PANTHER" id="PTHR34403">
    <property type="entry name" value="TOL-PAL SYSTEM PROTEIN TOLA"/>
    <property type="match status" value="1"/>
</dbReference>
<comment type="caution">
    <text evidence="3">The sequence shown here is derived from an EMBL/GenBank/DDBJ whole genome shotgun (WGS) entry which is preliminary data.</text>
</comment>
<dbReference type="NCBIfam" id="TIGR03519">
    <property type="entry name" value="T9SS_PorP_fam"/>
    <property type="match status" value="1"/>
</dbReference>
<dbReference type="Proteomes" id="UP000607435">
    <property type="component" value="Unassembled WGS sequence"/>
</dbReference>
<proteinExistence type="predicted"/>
<dbReference type="RefSeq" id="WP_186845492.1">
    <property type="nucleotide sequence ID" value="NZ_JACOME010000002.1"/>
</dbReference>
<reference evidence="3 4" key="1">
    <citation type="submission" date="2020-08" db="EMBL/GenBank/DDBJ databases">
        <title>Winogradskyella ouciana sp. nov., isolated from the hadal seawater of the Mariana Trench.</title>
        <authorList>
            <person name="He X."/>
        </authorList>
    </citation>
    <scope>NUCLEOTIDE SEQUENCE [LARGE SCALE GENOMIC DNA]</scope>
    <source>
        <strain evidence="3 4">KCTC 22026</strain>
    </source>
</reference>
<feature type="compositionally biased region" description="Basic and acidic residues" evidence="1">
    <location>
        <begin position="405"/>
        <end position="433"/>
    </location>
</feature>
<name>A0ABR6Y0U3_9FLAO</name>
<accession>A0ABR6Y0U3</accession>
<gene>
    <name evidence="3" type="ORF">H6H04_08280</name>
</gene>
<feature type="region of interest" description="Disordered" evidence="1">
    <location>
        <begin position="405"/>
        <end position="463"/>
    </location>
</feature>
<feature type="chain" id="PRO_5046696929" evidence="2">
    <location>
        <begin position="21"/>
        <end position="837"/>
    </location>
</feature>
<evidence type="ECO:0000256" key="2">
    <source>
        <dbReference type="SAM" id="SignalP"/>
    </source>
</evidence>
<evidence type="ECO:0000313" key="3">
    <source>
        <dbReference type="EMBL" id="MBC3846373.1"/>
    </source>
</evidence>
<evidence type="ECO:0000313" key="4">
    <source>
        <dbReference type="Proteomes" id="UP000607435"/>
    </source>
</evidence>
<protein>
    <submittedName>
        <fullName evidence="3">PorP/SprF family type IX secretion system membrane protein</fullName>
    </submittedName>
</protein>
<feature type="region of interest" description="Disordered" evidence="1">
    <location>
        <begin position="344"/>
        <end position="367"/>
    </location>
</feature>
<dbReference type="EMBL" id="JACOME010000002">
    <property type="protein sequence ID" value="MBC3846373.1"/>
    <property type="molecule type" value="Genomic_DNA"/>
</dbReference>
<dbReference type="Pfam" id="PF11751">
    <property type="entry name" value="PorP_SprF"/>
    <property type="match status" value="1"/>
</dbReference>
<keyword evidence="4" id="KW-1185">Reference proteome</keyword>
<keyword evidence="2" id="KW-0732">Signal</keyword>
<dbReference type="PANTHER" id="PTHR34403:SF16">
    <property type="entry name" value="GLYCINE, ALANINE AND ASPARAGINE-RICH PROTEIN-LIKE"/>
    <property type="match status" value="1"/>
</dbReference>
<sequence length="837" mass="93883">MKTPLLAILLILCSIQMVLSQQDDGVVSLDLPVRNSLVFNRYAINPTFSFVREQNRFISINNKREWVQFDNAPETYLASYSGRFAENIGAGLAVFQQNYGVLTTFGGLLNFAYNAKLNTNSNLTFGLNIGAYKSGVNTANTVTNYSDPSLQNVPSNFLITVSPGINYGLEFLDFGVSVNNLVTYNLENSLLIEDNPKQGIQAHVMHTGYFSGRGFFSDTKFSALIKSEFRKDETIISGLAMLNVPKGLWLQLGYNNVYGISGGIGLNLTKQIALEYNIEKALGELVEFGSSHDITLAYRFIPRKRYKYSGDEEVDGLFTKKLSKRPVVQPTAAELEGIRARAAERKAKAEQDKDAEAKAKLEAEEKAKKQAEEQAKVLAGQKAKEAAEAEAKAETERLAKIEAEEKAKKRAETRAKIEASQKAKREAEAKAKAEQAAQAKLLAEQKAKEDAEQKAKEEAETKARLLAEQQAKEEAETQAKLLAEQKAKEEAEVQAKLLAELKAKEAAEQKAKEEAELLAQQQAKAEAEAQAKLLAEQKAKEDKITNPTDELGKSMKAIETQTENFKATQNELLKQFDAIVNIKDKDLKDLKEENDLSDQGIAVQPKPFKSVTAENNKLRAIRSDLDNVIKTRTDKIDELKALYEQRTRIANTELDEVNLYYRNKIERLSEEQLKAVQARAQLDSKLETIRVATEFEKRRRIKRAAYENQEDRYSQDRATLKNIKQTTTLSSTPLKAEDFDSGEALGNNIKILKNIKDVESGYYLVIAVHSNIEKRNDFVTKVVASGRSNVDFFYDVTTSKYYIYYDKFDSIQNANNALKTKGDRPYNQKMSIVKIEN</sequence>
<evidence type="ECO:0000256" key="1">
    <source>
        <dbReference type="SAM" id="MobiDB-lite"/>
    </source>
</evidence>
<organism evidence="3 4">
    <name type="scientific">Winogradskyella echinorum</name>
    <dbReference type="NCBI Taxonomy" id="538189"/>
    <lineage>
        <taxon>Bacteria</taxon>
        <taxon>Pseudomonadati</taxon>
        <taxon>Bacteroidota</taxon>
        <taxon>Flavobacteriia</taxon>
        <taxon>Flavobacteriales</taxon>
        <taxon>Flavobacteriaceae</taxon>
        <taxon>Winogradskyella</taxon>
    </lineage>
</organism>
<feature type="compositionally biased region" description="Basic and acidic residues" evidence="1">
    <location>
        <begin position="443"/>
        <end position="463"/>
    </location>
</feature>
<feature type="signal peptide" evidence="2">
    <location>
        <begin position="1"/>
        <end position="20"/>
    </location>
</feature>
<dbReference type="InterPro" id="IPR019861">
    <property type="entry name" value="PorP/SprF_Bacteroidetes"/>
</dbReference>
<dbReference type="InterPro" id="IPR050972">
    <property type="entry name" value="SDr-like"/>
</dbReference>